<name>A0A0D2PJU4_HYPSF</name>
<evidence type="ECO:0000313" key="3">
    <source>
        <dbReference type="EMBL" id="KJA20195.1"/>
    </source>
</evidence>
<accession>A0A0D2PJU4</accession>
<dbReference type="AlphaFoldDB" id="A0A0D2PJU4"/>
<feature type="region of interest" description="Disordered" evidence="1">
    <location>
        <begin position="1"/>
        <end position="27"/>
    </location>
</feature>
<feature type="compositionally biased region" description="Basic residues" evidence="1">
    <location>
        <begin position="1"/>
        <end position="10"/>
    </location>
</feature>
<dbReference type="OrthoDB" id="415023at2759"/>
<keyword evidence="4" id="KW-1185">Reference proteome</keyword>
<dbReference type="GO" id="GO:0016579">
    <property type="term" value="P:protein deubiquitination"/>
    <property type="evidence" value="ECO:0007669"/>
    <property type="project" value="TreeGrafter"/>
</dbReference>
<dbReference type="GO" id="GO:0004843">
    <property type="term" value="F:cysteine-type deubiquitinase activity"/>
    <property type="evidence" value="ECO:0007669"/>
    <property type="project" value="TreeGrafter"/>
</dbReference>
<gene>
    <name evidence="3" type="ORF">HYPSUDRAFT_1092698</name>
</gene>
<dbReference type="PANTHER" id="PTHR12419:SF10">
    <property type="entry name" value="DEUBIQUITINASE OTUD6B"/>
    <property type="match status" value="1"/>
</dbReference>
<sequence>MGKRNNRRKTPQSSTLSEPTMDHENDTLMDDLLAHLDSQDATVQTESATILNEMNLNDQATQIETTEKKDAKSRFKARQARKAAQLAQSYAPDDPEVQARLEKEAKDEDAAIRKVCRDLSVEIYEINPDGHCLFSAVADQLLLLEVLSKEQATYTNLRIAAANYIHSHPTDFIPFLPSAGGEDGEGALDAGFMNRQQFDSYCTMVRDTAVWGGEPEIVALSKAFSFPIHVVQGSQPFVVVHDPMGDQNPTSSKVERVVRISYHRKLYGLGEHYNSLRPIHNIPQA</sequence>
<dbReference type="InterPro" id="IPR003323">
    <property type="entry name" value="OTU_dom"/>
</dbReference>
<reference evidence="4" key="1">
    <citation type="submission" date="2014-04" db="EMBL/GenBank/DDBJ databases">
        <title>Evolutionary Origins and Diversification of the Mycorrhizal Mutualists.</title>
        <authorList>
            <consortium name="DOE Joint Genome Institute"/>
            <consortium name="Mycorrhizal Genomics Consortium"/>
            <person name="Kohler A."/>
            <person name="Kuo A."/>
            <person name="Nagy L.G."/>
            <person name="Floudas D."/>
            <person name="Copeland A."/>
            <person name="Barry K.W."/>
            <person name="Cichocki N."/>
            <person name="Veneault-Fourrey C."/>
            <person name="LaButti K."/>
            <person name="Lindquist E.A."/>
            <person name="Lipzen A."/>
            <person name="Lundell T."/>
            <person name="Morin E."/>
            <person name="Murat C."/>
            <person name="Riley R."/>
            <person name="Ohm R."/>
            <person name="Sun H."/>
            <person name="Tunlid A."/>
            <person name="Henrissat B."/>
            <person name="Grigoriev I.V."/>
            <person name="Hibbett D.S."/>
            <person name="Martin F."/>
        </authorList>
    </citation>
    <scope>NUCLEOTIDE SEQUENCE [LARGE SCALE GENOMIC DNA]</scope>
    <source>
        <strain evidence="4">FD-334 SS-4</strain>
    </source>
</reference>
<dbReference type="SUPFAM" id="SSF54001">
    <property type="entry name" value="Cysteine proteinases"/>
    <property type="match status" value="1"/>
</dbReference>
<dbReference type="InterPro" id="IPR038765">
    <property type="entry name" value="Papain-like_cys_pep_sf"/>
</dbReference>
<dbReference type="CDD" id="cd22748">
    <property type="entry name" value="OTU_OTUD6-like"/>
    <property type="match status" value="1"/>
</dbReference>
<dbReference type="PROSITE" id="PS50802">
    <property type="entry name" value="OTU"/>
    <property type="match status" value="1"/>
</dbReference>
<evidence type="ECO:0000313" key="4">
    <source>
        <dbReference type="Proteomes" id="UP000054270"/>
    </source>
</evidence>
<evidence type="ECO:0000259" key="2">
    <source>
        <dbReference type="PROSITE" id="PS50802"/>
    </source>
</evidence>
<dbReference type="EMBL" id="KN817569">
    <property type="protein sequence ID" value="KJA20195.1"/>
    <property type="molecule type" value="Genomic_DNA"/>
</dbReference>
<dbReference type="InterPro" id="IPR050704">
    <property type="entry name" value="Peptidase_C85-like"/>
</dbReference>
<feature type="domain" description="OTU" evidence="2">
    <location>
        <begin position="121"/>
        <end position="279"/>
    </location>
</feature>
<proteinExistence type="predicted"/>
<dbReference type="Pfam" id="PF02338">
    <property type="entry name" value="OTU"/>
    <property type="match status" value="1"/>
</dbReference>
<dbReference type="PANTHER" id="PTHR12419">
    <property type="entry name" value="OTU DOMAIN CONTAINING PROTEIN"/>
    <property type="match status" value="1"/>
</dbReference>
<dbReference type="STRING" id="945553.A0A0D2PJU4"/>
<organism evidence="3 4">
    <name type="scientific">Hypholoma sublateritium (strain FD-334 SS-4)</name>
    <dbReference type="NCBI Taxonomy" id="945553"/>
    <lineage>
        <taxon>Eukaryota</taxon>
        <taxon>Fungi</taxon>
        <taxon>Dikarya</taxon>
        <taxon>Basidiomycota</taxon>
        <taxon>Agaricomycotina</taxon>
        <taxon>Agaricomycetes</taxon>
        <taxon>Agaricomycetidae</taxon>
        <taxon>Agaricales</taxon>
        <taxon>Agaricineae</taxon>
        <taxon>Strophariaceae</taxon>
        <taxon>Hypholoma</taxon>
    </lineage>
</organism>
<dbReference type="OMA" id="YELGAHY"/>
<evidence type="ECO:0000256" key="1">
    <source>
        <dbReference type="SAM" id="MobiDB-lite"/>
    </source>
</evidence>
<protein>
    <recommendedName>
        <fullName evidence="2">OTU domain-containing protein</fullName>
    </recommendedName>
</protein>
<dbReference type="Gene3D" id="3.90.70.80">
    <property type="match status" value="1"/>
</dbReference>
<dbReference type="Proteomes" id="UP000054270">
    <property type="component" value="Unassembled WGS sequence"/>
</dbReference>